<evidence type="ECO:0000313" key="14">
    <source>
        <dbReference type="EMBL" id="KGP90728.1"/>
    </source>
</evidence>
<dbReference type="PANTHER" id="PTHR33392:SF8">
    <property type="entry name" value="REGULATORY PROTEIN MSRR"/>
    <property type="match status" value="1"/>
</dbReference>
<dbReference type="eggNOG" id="COG1316">
    <property type="taxonomic scope" value="Bacteria"/>
</dbReference>
<keyword evidence="7" id="KW-0805">Transcription regulation</keyword>
<dbReference type="AlphaFoldDB" id="A0A0A2UVE1"/>
<evidence type="ECO:0000256" key="3">
    <source>
        <dbReference type="ARBA" id="ARBA00022475"/>
    </source>
</evidence>
<dbReference type="InterPro" id="IPR050922">
    <property type="entry name" value="LytR/CpsA/Psr_CW_biosynth"/>
</dbReference>
<evidence type="ECO:0000256" key="7">
    <source>
        <dbReference type="ARBA" id="ARBA00023015"/>
    </source>
</evidence>
<name>A0A0A2UVE1_9BACI</name>
<gene>
    <name evidence="14" type="ORF">N780_03360</name>
</gene>
<dbReference type="InterPro" id="IPR004474">
    <property type="entry name" value="LytR_CpsA_psr"/>
</dbReference>
<comment type="subcellular location">
    <subcellularLocation>
        <location evidence="1">Cell membrane</location>
        <topology evidence="1">Single-pass type II membrane protein</topology>
    </subcellularLocation>
</comment>
<dbReference type="RefSeq" id="WP_036784925.1">
    <property type="nucleotide sequence ID" value="NZ_AVBG01000010.1"/>
</dbReference>
<dbReference type="GO" id="GO:0005886">
    <property type="term" value="C:plasma membrane"/>
    <property type="evidence" value="ECO:0007669"/>
    <property type="project" value="UniProtKB-SubCell"/>
</dbReference>
<keyword evidence="15" id="KW-1185">Reference proteome</keyword>
<dbReference type="GO" id="GO:0071555">
    <property type="term" value="P:cell wall organization"/>
    <property type="evidence" value="ECO:0007669"/>
    <property type="project" value="UniProtKB-KW"/>
</dbReference>
<dbReference type="Pfam" id="PF03816">
    <property type="entry name" value="LytR_cpsA_psr"/>
    <property type="match status" value="1"/>
</dbReference>
<keyword evidence="5" id="KW-0735">Signal-anchor</keyword>
<dbReference type="STRING" id="1385513.N780_03360"/>
<dbReference type="Proteomes" id="UP000030153">
    <property type="component" value="Unassembled WGS sequence"/>
</dbReference>
<dbReference type="NCBIfam" id="TIGR00350">
    <property type="entry name" value="lytR_cpsA_psr"/>
    <property type="match status" value="1"/>
</dbReference>
<protein>
    <recommendedName>
        <fullName evidence="11">Regulatory protein MsrR</fullName>
    </recommendedName>
</protein>
<organism evidence="14 15">
    <name type="scientific">Pontibacillus chungwhensis BH030062</name>
    <dbReference type="NCBI Taxonomy" id="1385513"/>
    <lineage>
        <taxon>Bacteria</taxon>
        <taxon>Bacillati</taxon>
        <taxon>Bacillota</taxon>
        <taxon>Bacilli</taxon>
        <taxon>Bacillales</taxon>
        <taxon>Bacillaceae</taxon>
        <taxon>Pontibacillus</taxon>
    </lineage>
</organism>
<feature type="region of interest" description="Disordered" evidence="12">
    <location>
        <begin position="49"/>
        <end position="85"/>
    </location>
</feature>
<dbReference type="PANTHER" id="PTHR33392">
    <property type="entry name" value="POLYISOPRENYL-TEICHOIC ACID--PEPTIDOGLYCAN TEICHOIC ACID TRANSFERASE TAGU"/>
    <property type="match status" value="1"/>
</dbReference>
<keyword evidence="8" id="KW-0472">Membrane</keyword>
<feature type="compositionally biased region" description="Polar residues" evidence="12">
    <location>
        <begin position="328"/>
        <end position="349"/>
    </location>
</feature>
<evidence type="ECO:0000256" key="12">
    <source>
        <dbReference type="SAM" id="MobiDB-lite"/>
    </source>
</evidence>
<reference evidence="14 15" key="1">
    <citation type="submission" date="2013-08" db="EMBL/GenBank/DDBJ databases">
        <title>Genome of Pontibacillus chungwhensis.</title>
        <authorList>
            <person name="Wang Q."/>
            <person name="Wang G."/>
        </authorList>
    </citation>
    <scope>NUCLEOTIDE SEQUENCE [LARGE SCALE GENOMIC DNA]</scope>
    <source>
        <strain evidence="14 15">BH030062</strain>
    </source>
</reference>
<evidence type="ECO:0000313" key="15">
    <source>
        <dbReference type="Proteomes" id="UP000030153"/>
    </source>
</evidence>
<keyword evidence="6" id="KW-1133">Transmembrane helix</keyword>
<evidence type="ECO:0000256" key="4">
    <source>
        <dbReference type="ARBA" id="ARBA00022692"/>
    </source>
</evidence>
<sequence>MAETRRIIRRRRKRKRKRRILSSIVVILFLSMVAYTTSQYIAGQDLGSEAGGGFDKDKTEKTKEEFEERDQPENSEEKQEDEKVNVLLVGSDSRGEGDTARTDTIMVAQYDTEKGTMKLASIMRDLWVDIPGIGYNRINASYSEGGIALLTETIEKNFGLHIDDYAVVNFDGFKEVVDIVAPDGVEIDVEKRLYYQDNAGTVSINIPPGVQKLNGEELLGYARFRNDAKGDFNRVLRQQKVISALKEELVSMTSVTKLPKTVGALTQYVNTSMSTNEMVLNYGRKFLLDTPQNIETIRIPAEWHPMTTQAGAEVLGHDEKQTRETVQEFFNSEQDSSQTAEKNNNEEPS</sequence>
<evidence type="ECO:0000256" key="1">
    <source>
        <dbReference type="ARBA" id="ARBA00004401"/>
    </source>
</evidence>
<feature type="domain" description="Cell envelope-related transcriptional attenuator" evidence="13">
    <location>
        <begin position="101"/>
        <end position="249"/>
    </location>
</feature>
<keyword evidence="3" id="KW-1003">Cell membrane</keyword>
<dbReference type="OrthoDB" id="9782542at2"/>
<keyword evidence="4" id="KW-0812">Transmembrane</keyword>
<evidence type="ECO:0000256" key="8">
    <source>
        <dbReference type="ARBA" id="ARBA00023136"/>
    </source>
</evidence>
<keyword evidence="9" id="KW-0804">Transcription</keyword>
<dbReference type="Gene3D" id="3.40.630.190">
    <property type="entry name" value="LCP protein"/>
    <property type="match status" value="1"/>
</dbReference>
<comment type="similarity">
    <text evidence="2">Belongs to the LytR/CpsA/Psr (LCP) family.</text>
</comment>
<evidence type="ECO:0000256" key="9">
    <source>
        <dbReference type="ARBA" id="ARBA00023163"/>
    </source>
</evidence>
<proteinExistence type="inferred from homology"/>
<comment type="function">
    <text evidence="10">Involved in SarA attenuation. Affects resistance to oxacillin and teicoplanin, as well as the synthesis of virulence factors.</text>
</comment>
<accession>A0A0A2UVE1</accession>
<dbReference type="EMBL" id="AVBG01000010">
    <property type="protein sequence ID" value="KGP90728.1"/>
    <property type="molecule type" value="Genomic_DNA"/>
</dbReference>
<feature type="compositionally biased region" description="Basic and acidic residues" evidence="12">
    <location>
        <begin position="54"/>
        <end position="84"/>
    </location>
</feature>
<comment type="caution">
    <text evidence="14">The sequence shown here is derived from an EMBL/GenBank/DDBJ whole genome shotgun (WGS) entry which is preliminary data.</text>
</comment>
<feature type="compositionally biased region" description="Basic and acidic residues" evidence="12">
    <location>
        <begin position="317"/>
        <end position="326"/>
    </location>
</feature>
<evidence type="ECO:0000256" key="2">
    <source>
        <dbReference type="ARBA" id="ARBA00006068"/>
    </source>
</evidence>
<evidence type="ECO:0000259" key="13">
    <source>
        <dbReference type="Pfam" id="PF03816"/>
    </source>
</evidence>
<evidence type="ECO:0000256" key="11">
    <source>
        <dbReference type="ARBA" id="ARBA00040752"/>
    </source>
</evidence>
<evidence type="ECO:0000256" key="10">
    <source>
        <dbReference type="ARBA" id="ARBA00037178"/>
    </source>
</evidence>
<feature type="region of interest" description="Disordered" evidence="12">
    <location>
        <begin position="317"/>
        <end position="349"/>
    </location>
</feature>
<evidence type="ECO:0000256" key="5">
    <source>
        <dbReference type="ARBA" id="ARBA00022968"/>
    </source>
</evidence>
<evidence type="ECO:0000256" key="6">
    <source>
        <dbReference type="ARBA" id="ARBA00022989"/>
    </source>
</evidence>